<name>A0A7V3VTS0_UNCW3</name>
<keyword evidence="3 8" id="KW-0028">Amino-acid biosynthesis</keyword>
<dbReference type="NCBIfam" id="NF001377">
    <property type="entry name" value="PRK00278.2-4"/>
    <property type="match status" value="1"/>
</dbReference>
<evidence type="ECO:0000313" key="10">
    <source>
        <dbReference type="EMBL" id="HGE77908.1"/>
    </source>
</evidence>
<evidence type="ECO:0000256" key="6">
    <source>
        <dbReference type="ARBA" id="ARBA00023141"/>
    </source>
</evidence>
<dbReference type="InterPro" id="IPR013798">
    <property type="entry name" value="Indole-3-glycerol_P_synth_dom"/>
</dbReference>
<evidence type="ECO:0000256" key="2">
    <source>
        <dbReference type="ARBA" id="ARBA00004696"/>
    </source>
</evidence>
<evidence type="ECO:0000256" key="4">
    <source>
        <dbReference type="ARBA" id="ARBA00022793"/>
    </source>
</evidence>
<keyword evidence="7 8" id="KW-0456">Lyase</keyword>
<gene>
    <name evidence="8 10" type="primary">trpC</name>
    <name evidence="10" type="ORF">ENX68_02765</name>
</gene>
<evidence type="ECO:0000256" key="5">
    <source>
        <dbReference type="ARBA" id="ARBA00022822"/>
    </source>
</evidence>
<dbReference type="CDD" id="cd00331">
    <property type="entry name" value="IGPS"/>
    <property type="match status" value="1"/>
</dbReference>
<dbReference type="AlphaFoldDB" id="A0A7V3VTS0"/>
<protein>
    <recommendedName>
        <fullName evidence="8">Indole-3-glycerol phosphate synthase</fullName>
        <shortName evidence="8">IGPS</shortName>
        <ecNumber evidence="8">4.1.1.48</ecNumber>
    </recommendedName>
</protein>
<dbReference type="InterPro" id="IPR013785">
    <property type="entry name" value="Aldolase_TIM"/>
</dbReference>
<comment type="caution">
    <text evidence="10">The sequence shown here is derived from an EMBL/GenBank/DDBJ whole genome shotgun (WGS) entry which is preliminary data.</text>
</comment>
<dbReference type="PANTHER" id="PTHR22854:SF2">
    <property type="entry name" value="INDOLE-3-GLYCEROL-PHOSPHATE SYNTHASE"/>
    <property type="match status" value="1"/>
</dbReference>
<evidence type="ECO:0000256" key="1">
    <source>
        <dbReference type="ARBA" id="ARBA00001633"/>
    </source>
</evidence>
<evidence type="ECO:0000256" key="8">
    <source>
        <dbReference type="HAMAP-Rule" id="MF_00134"/>
    </source>
</evidence>
<dbReference type="PANTHER" id="PTHR22854">
    <property type="entry name" value="TRYPTOPHAN BIOSYNTHESIS PROTEIN"/>
    <property type="match status" value="1"/>
</dbReference>
<dbReference type="GO" id="GO:0000162">
    <property type="term" value="P:L-tryptophan biosynthetic process"/>
    <property type="evidence" value="ECO:0007669"/>
    <property type="project" value="UniProtKB-UniRule"/>
</dbReference>
<dbReference type="Pfam" id="PF00218">
    <property type="entry name" value="IGPS"/>
    <property type="match status" value="1"/>
</dbReference>
<proteinExistence type="inferred from homology"/>
<keyword evidence="4 8" id="KW-0210">Decarboxylase</keyword>
<dbReference type="GO" id="GO:0004425">
    <property type="term" value="F:indole-3-glycerol-phosphate synthase activity"/>
    <property type="evidence" value="ECO:0007669"/>
    <property type="project" value="UniProtKB-UniRule"/>
</dbReference>
<keyword evidence="6 8" id="KW-0057">Aromatic amino acid biosynthesis</keyword>
<accession>A0A7V3VTS0</accession>
<dbReference type="EC" id="4.1.1.48" evidence="8"/>
<dbReference type="InterPro" id="IPR011060">
    <property type="entry name" value="RibuloseP-bd_barrel"/>
</dbReference>
<comment type="catalytic activity">
    <reaction evidence="1 8">
        <text>1-(2-carboxyphenylamino)-1-deoxy-D-ribulose 5-phosphate + H(+) = (1S,2R)-1-C-(indol-3-yl)glycerol 3-phosphate + CO2 + H2O</text>
        <dbReference type="Rhea" id="RHEA:23476"/>
        <dbReference type="ChEBI" id="CHEBI:15377"/>
        <dbReference type="ChEBI" id="CHEBI:15378"/>
        <dbReference type="ChEBI" id="CHEBI:16526"/>
        <dbReference type="ChEBI" id="CHEBI:58613"/>
        <dbReference type="ChEBI" id="CHEBI:58866"/>
        <dbReference type="EC" id="4.1.1.48"/>
    </reaction>
</comment>
<dbReference type="InterPro" id="IPR045186">
    <property type="entry name" value="Indole-3-glycerol_P_synth"/>
</dbReference>
<comment type="similarity">
    <text evidence="8">Belongs to the TrpC family.</text>
</comment>
<evidence type="ECO:0000259" key="9">
    <source>
        <dbReference type="Pfam" id="PF00218"/>
    </source>
</evidence>
<dbReference type="UniPathway" id="UPA00035">
    <property type="reaction ID" value="UER00043"/>
</dbReference>
<dbReference type="HAMAP" id="MF_00134_B">
    <property type="entry name" value="IGPS_B"/>
    <property type="match status" value="1"/>
</dbReference>
<dbReference type="SUPFAM" id="SSF51366">
    <property type="entry name" value="Ribulose-phoshate binding barrel"/>
    <property type="match status" value="1"/>
</dbReference>
<dbReference type="FunFam" id="3.20.20.70:FF:000024">
    <property type="entry name" value="Indole-3-glycerol phosphate synthase"/>
    <property type="match status" value="1"/>
</dbReference>
<dbReference type="GO" id="GO:0004640">
    <property type="term" value="F:phosphoribosylanthranilate isomerase activity"/>
    <property type="evidence" value="ECO:0007669"/>
    <property type="project" value="TreeGrafter"/>
</dbReference>
<evidence type="ECO:0000256" key="3">
    <source>
        <dbReference type="ARBA" id="ARBA00022605"/>
    </source>
</evidence>
<sequence>MNHLRVILNDKRDEVKKLKDLIEEDTILRKQRKPLNFKGIFKKGGMAFIAEIKKMSPSIREIVKELDVEKIAQIYESSGVDAISVVTDKKYFGGDCSLIKDIKRVVKIPVLRKDFIIDEVQIYQTYDSGSDAILLIAGILNHNQLKRFVKIARSLGLETVVEVHNLREIHKALDTDTEIIGVNNRNLRNFVVDINVSLRLRPFIPQNYFTISESGIEKPQDVQKLRDAGFDGILVGTSILKAEDISKKIKELKWKNF</sequence>
<comment type="pathway">
    <text evidence="2 8">Amino-acid biosynthesis; L-tryptophan biosynthesis; L-tryptophan from chorismate: step 4/5.</text>
</comment>
<dbReference type="EMBL" id="DTOZ01000072">
    <property type="protein sequence ID" value="HGE77908.1"/>
    <property type="molecule type" value="Genomic_DNA"/>
</dbReference>
<dbReference type="Gene3D" id="3.20.20.70">
    <property type="entry name" value="Aldolase class I"/>
    <property type="match status" value="1"/>
</dbReference>
<organism evidence="10">
    <name type="scientific">candidate division WOR-3 bacterium</name>
    <dbReference type="NCBI Taxonomy" id="2052148"/>
    <lineage>
        <taxon>Bacteria</taxon>
        <taxon>Bacteria division WOR-3</taxon>
    </lineage>
</organism>
<feature type="domain" description="Indole-3-glycerol phosphate synthase" evidence="9">
    <location>
        <begin position="6"/>
        <end position="252"/>
    </location>
</feature>
<evidence type="ECO:0000256" key="7">
    <source>
        <dbReference type="ARBA" id="ARBA00023239"/>
    </source>
</evidence>
<reference evidence="10" key="1">
    <citation type="journal article" date="2020" name="mSystems">
        <title>Genome- and Community-Level Interaction Insights into Carbon Utilization and Element Cycling Functions of Hydrothermarchaeota in Hydrothermal Sediment.</title>
        <authorList>
            <person name="Zhou Z."/>
            <person name="Liu Y."/>
            <person name="Xu W."/>
            <person name="Pan J."/>
            <person name="Luo Z.H."/>
            <person name="Li M."/>
        </authorList>
    </citation>
    <scope>NUCLEOTIDE SEQUENCE [LARGE SCALE GENOMIC DNA]</scope>
    <source>
        <strain evidence="10">SpSt-961</strain>
    </source>
</reference>
<keyword evidence="5 8" id="KW-0822">Tryptophan biosynthesis</keyword>